<reference evidence="1 2" key="2">
    <citation type="submission" date="2013-02" db="EMBL/GenBank/DDBJ databases">
        <title>The Genome Sequence of Plasmodium falciparum Vietnam Oak-Knoll (FVO).</title>
        <authorList>
            <consortium name="The Broad Institute Genome Sequencing Platform"/>
            <consortium name="The Broad Institute Genome Sequencing Center for Infectious Disease"/>
            <person name="Neafsey D."/>
            <person name="Cheeseman I."/>
            <person name="Volkman S."/>
            <person name="Adams J."/>
            <person name="Walker B."/>
            <person name="Young S.K."/>
            <person name="Zeng Q."/>
            <person name="Gargeya S."/>
            <person name="Fitzgerald M."/>
            <person name="Haas B."/>
            <person name="Abouelleil A."/>
            <person name="Alvarado L."/>
            <person name="Arachchi H.M."/>
            <person name="Berlin A.M."/>
            <person name="Chapman S.B."/>
            <person name="Dewar J."/>
            <person name="Goldberg J."/>
            <person name="Griggs A."/>
            <person name="Gujja S."/>
            <person name="Hansen M."/>
            <person name="Howarth C."/>
            <person name="Imamovic A."/>
            <person name="Larimer J."/>
            <person name="McCowan C."/>
            <person name="Murphy C."/>
            <person name="Neiman D."/>
            <person name="Pearson M."/>
            <person name="Priest M."/>
            <person name="Roberts A."/>
            <person name="Saif S."/>
            <person name="Shea T."/>
            <person name="Sisk P."/>
            <person name="Sykes S."/>
            <person name="Wortman J."/>
            <person name="Nusbaum C."/>
            <person name="Birren B."/>
        </authorList>
    </citation>
    <scope>NUCLEOTIDE SEQUENCE [LARGE SCALE GENOMIC DNA]</scope>
    <source>
        <strain evidence="2">Vietnam Oak-Knoll (FVO)</strain>
    </source>
</reference>
<accession>A0A024V6Z5</accession>
<protein>
    <submittedName>
        <fullName evidence="1">Uncharacterized protein</fullName>
    </submittedName>
</protein>
<sequence>MVTVFEEKKQITQTYMKIKHLTEVLYRNIKNKKKKSKIIGDMLTEYRKNIKESFEHILTDKGSIYIYIYTNQSKNRIRCEIVRTNDDTMGKYEDGFICLVQNELKTSEKIFSRDVEEFHHVLYEEYRIIMSKIR</sequence>
<name>A0A024V6Z5_PLAFA</name>
<evidence type="ECO:0000313" key="2">
    <source>
        <dbReference type="Proteomes" id="UP000030690"/>
    </source>
</evidence>
<proteinExistence type="predicted"/>
<dbReference type="EMBL" id="KI925079">
    <property type="protein sequence ID" value="ETW18332.1"/>
    <property type="molecule type" value="Genomic_DNA"/>
</dbReference>
<reference evidence="1 2" key="1">
    <citation type="submission" date="2013-02" db="EMBL/GenBank/DDBJ databases">
        <title>The Genome Annotation of Plasmodium falciparum Vietnam Oak-Knoll (FVO).</title>
        <authorList>
            <consortium name="The Broad Institute Genome Sequencing Platform"/>
            <consortium name="The Broad Institute Genome Sequencing Center for Infectious Disease"/>
            <person name="Neafsey D."/>
            <person name="Hoffman S."/>
            <person name="Volkman S."/>
            <person name="Rosenthal P."/>
            <person name="Walker B."/>
            <person name="Young S.K."/>
            <person name="Zeng Q."/>
            <person name="Gargeya S."/>
            <person name="Fitzgerald M."/>
            <person name="Haas B."/>
            <person name="Abouelleil A."/>
            <person name="Allen A.W."/>
            <person name="Alvarado L."/>
            <person name="Arachchi H.M."/>
            <person name="Berlin A.M."/>
            <person name="Chapman S.B."/>
            <person name="Gainer-Dewar J."/>
            <person name="Goldberg J."/>
            <person name="Griggs A."/>
            <person name="Gujja S."/>
            <person name="Hansen M."/>
            <person name="Howarth C."/>
            <person name="Imamovic A."/>
            <person name="Ireland A."/>
            <person name="Larimer J."/>
            <person name="McCowan C."/>
            <person name="Murphy C."/>
            <person name="Pearson M."/>
            <person name="Poon T.W."/>
            <person name="Priest M."/>
            <person name="Roberts A."/>
            <person name="Saif S."/>
            <person name="Shea T."/>
            <person name="Sisk P."/>
            <person name="Sykes S."/>
            <person name="Wortman J."/>
            <person name="Nusbaum C."/>
            <person name="Birren B."/>
        </authorList>
    </citation>
    <scope>NUCLEOTIDE SEQUENCE [LARGE SCALE GENOMIC DNA]</scope>
    <source>
        <strain evidence="2">Vietnam Oak-Knoll (FVO)</strain>
    </source>
</reference>
<organism evidence="1 2">
    <name type="scientific">Plasmodium falciparum Vietnam Oak-Knoll</name>
    <name type="common">FVO</name>
    <dbReference type="NCBI Taxonomy" id="1036723"/>
    <lineage>
        <taxon>Eukaryota</taxon>
        <taxon>Sar</taxon>
        <taxon>Alveolata</taxon>
        <taxon>Apicomplexa</taxon>
        <taxon>Aconoidasida</taxon>
        <taxon>Haemosporida</taxon>
        <taxon>Plasmodiidae</taxon>
        <taxon>Plasmodium</taxon>
        <taxon>Plasmodium (Laverania)</taxon>
    </lineage>
</organism>
<dbReference type="Proteomes" id="UP000030690">
    <property type="component" value="Unassembled WGS sequence"/>
</dbReference>
<gene>
    <name evidence="1" type="ORF">PFFVO_02848</name>
</gene>
<dbReference type="AlphaFoldDB" id="A0A024V6Z5"/>
<evidence type="ECO:0000313" key="1">
    <source>
        <dbReference type="EMBL" id="ETW18332.1"/>
    </source>
</evidence>